<keyword evidence="2" id="KW-1185">Reference proteome</keyword>
<name>A0ABR2HDM1_9EUKA</name>
<reference evidence="1 2" key="1">
    <citation type="submission" date="2024-04" db="EMBL/GenBank/DDBJ databases">
        <title>Tritrichomonas musculus Genome.</title>
        <authorList>
            <person name="Alves-Ferreira E."/>
            <person name="Grigg M."/>
            <person name="Lorenzi H."/>
            <person name="Galac M."/>
        </authorList>
    </citation>
    <scope>NUCLEOTIDE SEQUENCE [LARGE SCALE GENOMIC DNA]</scope>
    <source>
        <strain evidence="1 2">EAF2021</strain>
    </source>
</reference>
<comment type="caution">
    <text evidence="1">The sequence shown here is derived from an EMBL/GenBank/DDBJ whole genome shotgun (WGS) entry which is preliminary data.</text>
</comment>
<organism evidence="1 2">
    <name type="scientific">Tritrichomonas musculus</name>
    <dbReference type="NCBI Taxonomy" id="1915356"/>
    <lineage>
        <taxon>Eukaryota</taxon>
        <taxon>Metamonada</taxon>
        <taxon>Parabasalia</taxon>
        <taxon>Tritrichomonadida</taxon>
        <taxon>Tritrichomonadidae</taxon>
        <taxon>Tritrichomonas</taxon>
    </lineage>
</organism>
<gene>
    <name evidence="1" type="ORF">M9Y10_021319</name>
</gene>
<accession>A0ABR2HDM1</accession>
<sequence length="128" mass="15080">MDATSEPLSISEMLVIGKKKYGDNQIGLENWKTDLLKFVSKDFHDLLNSEDRAVQKKANDEVALWINTTDLSFFFKGMWGDEYDNKNKALQYLHHAQILERKYNDQFVIQVINRAIRACLENRFQFME</sequence>
<proteinExistence type="predicted"/>
<dbReference type="Proteomes" id="UP001470230">
    <property type="component" value="Unassembled WGS sequence"/>
</dbReference>
<dbReference type="EMBL" id="JAPFFF010000031">
    <property type="protein sequence ID" value="KAK8845137.1"/>
    <property type="molecule type" value="Genomic_DNA"/>
</dbReference>
<evidence type="ECO:0000313" key="1">
    <source>
        <dbReference type="EMBL" id="KAK8845137.1"/>
    </source>
</evidence>
<protein>
    <submittedName>
        <fullName evidence="1">Uncharacterized protein</fullName>
    </submittedName>
</protein>
<evidence type="ECO:0000313" key="2">
    <source>
        <dbReference type="Proteomes" id="UP001470230"/>
    </source>
</evidence>